<protein>
    <submittedName>
        <fullName evidence="1">Uncharacterized protein</fullName>
    </submittedName>
</protein>
<organism evidence="1 2">
    <name type="scientific">Colocasia esculenta</name>
    <name type="common">Wild taro</name>
    <name type="synonym">Arum esculentum</name>
    <dbReference type="NCBI Taxonomy" id="4460"/>
    <lineage>
        <taxon>Eukaryota</taxon>
        <taxon>Viridiplantae</taxon>
        <taxon>Streptophyta</taxon>
        <taxon>Embryophyta</taxon>
        <taxon>Tracheophyta</taxon>
        <taxon>Spermatophyta</taxon>
        <taxon>Magnoliopsida</taxon>
        <taxon>Liliopsida</taxon>
        <taxon>Araceae</taxon>
        <taxon>Aroideae</taxon>
        <taxon>Colocasieae</taxon>
        <taxon>Colocasia</taxon>
    </lineage>
</organism>
<reference evidence="1" key="1">
    <citation type="submission" date="2017-07" db="EMBL/GenBank/DDBJ databases">
        <title>Taro Niue Genome Assembly and Annotation.</title>
        <authorList>
            <person name="Atibalentja N."/>
            <person name="Keating K."/>
            <person name="Fields C.J."/>
        </authorList>
    </citation>
    <scope>NUCLEOTIDE SEQUENCE</scope>
    <source>
        <strain evidence="1">Niue_2</strain>
        <tissue evidence="1">Leaf</tissue>
    </source>
</reference>
<gene>
    <name evidence="1" type="ORF">Taro_053947</name>
</gene>
<keyword evidence="2" id="KW-1185">Reference proteome</keyword>
<evidence type="ECO:0000313" key="2">
    <source>
        <dbReference type="Proteomes" id="UP000652761"/>
    </source>
</evidence>
<dbReference type="Proteomes" id="UP000652761">
    <property type="component" value="Unassembled WGS sequence"/>
</dbReference>
<proteinExistence type="predicted"/>
<evidence type="ECO:0000313" key="1">
    <source>
        <dbReference type="EMBL" id="MQM20917.1"/>
    </source>
</evidence>
<accession>A0A843XPQ0</accession>
<dbReference type="AlphaFoldDB" id="A0A843XPQ0"/>
<dbReference type="EMBL" id="NMUH01010373">
    <property type="protein sequence ID" value="MQM20917.1"/>
    <property type="molecule type" value="Genomic_DNA"/>
</dbReference>
<name>A0A843XPQ0_COLES</name>
<sequence length="97" mass="11285">MEEEETSYFPILHVQTSFSWDEKKAATGDIYEDYRNYKARKLNVSTSEPIFVGSQESTNILPTSKKEGRRDYVAREVLGVDAKSWIERFLNKCIITQ</sequence>
<comment type="caution">
    <text evidence="1">The sequence shown here is derived from an EMBL/GenBank/DDBJ whole genome shotgun (WGS) entry which is preliminary data.</text>
</comment>